<evidence type="ECO:0000313" key="1">
    <source>
        <dbReference type="EMBL" id="TKK78830.1"/>
    </source>
</evidence>
<keyword evidence="2" id="KW-1185">Reference proteome</keyword>
<name>A0A4U3LSS0_9ACTN</name>
<dbReference type="RefSeq" id="WP_137251684.1">
    <property type="nucleotide sequence ID" value="NZ_SZQA01000066.1"/>
</dbReference>
<dbReference type="EMBL" id="SZQA01000066">
    <property type="protein sequence ID" value="TKK78830.1"/>
    <property type="molecule type" value="Genomic_DNA"/>
</dbReference>
<proteinExistence type="predicted"/>
<protein>
    <submittedName>
        <fullName evidence="1">Uncharacterized protein</fullName>
    </submittedName>
</protein>
<comment type="caution">
    <text evidence="1">The sequence shown here is derived from an EMBL/GenBank/DDBJ whole genome shotgun (WGS) entry which is preliminary data.</text>
</comment>
<evidence type="ECO:0000313" key="2">
    <source>
        <dbReference type="Proteomes" id="UP000308705"/>
    </source>
</evidence>
<dbReference type="AlphaFoldDB" id="A0A4U3LSS0"/>
<organism evidence="1 2">
    <name type="scientific">Herbidospora galbida</name>
    <dbReference type="NCBI Taxonomy" id="2575442"/>
    <lineage>
        <taxon>Bacteria</taxon>
        <taxon>Bacillati</taxon>
        <taxon>Actinomycetota</taxon>
        <taxon>Actinomycetes</taxon>
        <taxon>Streptosporangiales</taxon>
        <taxon>Streptosporangiaceae</taxon>
        <taxon>Herbidospora</taxon>
    </lineage>
</organism>
<dbReference type="OrthoDB" id="3526231at2"/>
<accession>A0A4U3LSS0</accession>
<gene>
    <name evidence="1" type="ORF">FDA94_36995</name>
</gene>
<sequence>MLALPALCLGSWMVPVSAFPPENQLRVLAEHGIYDSFMAHWVSVEDVYEVARRLDADPEKAVRCDFHAARSSETRTRTGSRRRAWIARLAAGWSLIVYLDGLMPDSDPLSLGGQRVFDVACITGLDEIDELFYTHDGVSTGTLYDEEEYRVHWADLTYDVSTTAGQLEEYLTVLGRVSGRFLDRDFFSSQGLMIDVK</sequence>
<reference evidence="1 2" key="1">
    <citation type="submission" date="2019-04" db="EMBL/GenBank/DDBJ databases">
        <title>Herbidospora sp. NEAU-GS14.nov., a novel actinomycete isolated from soil.</title>
        <authorList>
            <person name="Han L."/>
        </authorList>
    </citation>
    <scope>NUCLEOTIDE SEQUENCE [LARGE SCALE GENOMIC DNA]</scope>
    <source>
        <strain evidence="1 2">NEAU-GS14</strain>
    </source>
</reference>
<dbReference type="Proteomes" id="UP000308705">
    <property type="component" value="Unassembled WGS sequence"/>
</dbReference>